<dbReference type="OrthoDB" id="6286837at2759"/>
<dbReference type="GO" id="GO:0007165">
    <property type="term" value="P:signal transduction"/>
    <property type="evidence" value="ECO:0007669"/>
    <property type="project" value="InterPro"/>
</dbReference>
<feature type="region of interest" description="Disordered" evidence="2">
    <location>
        <begin position="561"/>
        <end position="580"/>
    </location>
</feature>
<dbReference type="SUPFAM" id="SSF47986">
    <property type="entry name" value="DEATH domain"/>
    <property type="match status" value="1"/>
</dbReference>
<evidence type="ECO:0000259" key="3">
    <source>
        <dbReference type="PROSITE" id="PS50017"/>
    </source>
</evidence>
<evidence type="ECO:0000256" key="2">
    <source>
        <dbReference type="SAM" id="MobiDB-lite"/>
    </source>
</evidence>
<dbReference type="PROSITE" id="PS50017">
    <property type="entry name" value="DEATH_DOMAIN"/>
    <property type="match status" value="1"/>
</dbReference>
<feature type="coiled-coil region" evidence="1">
    <location>
        <begin position="345"/>
        <end position="379"/>
    </location>
</feature>
<name>A0A6J8C0H6_MYTCO</name>
<proteinExistence type="predicted"/>
<accession>A0A6J8C0H6</accession>
<reference evidence="4 5" key="1">
    <citation type="submission" date="2020-06" db="EMBL/GenBank/DDBJ databases">
        <authorList>
            <person name="Li R."/>
            <person name="Bekaert M."/>
        </authorList>
    </citation>
    <scope>NUCLEOTIDE SEQUENCE [LARGE SCALE GENOMIC DNA]</scope>
    <source>
        <strain evidence="5">wild</strain>
    </source>
</reference>
<dbReference type="CDD" id="cd01670">
    <property type="entry name" value="Death"/>
    <property type="match status" value="1"/>
</dbReference>
<dbReference type="AlphaFoldDB" id="A0A6J8C0H6"/>
<dbReference type="InterPro" id="IPR011029">
    <property type="entry name" value="DEATH-like_dom_sf"/>
</dbReference>
<keyword evidence="5" id="KW-1185">Reference proteome</keyword>
<feature type="compositionally biased region" description="Basic and acidic residues" evidence="2">
    <location>
        <begin position="561"/>
        <end position="571"/>
    </location>
</feature>
<dbReference type="Gene3D" id="1.10.533.10">
    <property type="entry name" value="Death Domain, Fas"/>
    <property type="match status" value="1"/>
</dbReference>
<dbReference type="InterPro" id="IPR000488">
    <property type="entry name" value="Death_dom"/>
</dbReference>
<evidence type="ECO:0000313" key="5">
    <source>
        <dbReference type="Proteomes" id="UP000507470"/>
    </source>
</evidence>
<sequence>MPPTTHLAFNRKKQTIDQLSLERPQDLQRFYESVELGLKRIEYRLIRLENSFSGSDKRYEEEIRKYLPSIQTIMRYIKKPVILTKVDVQDLFDSYEQALGDPTMEVKFDMESVRLVQDCVNKILNFLRSGFEEVVDSMSLILNFMKKYCLSFCSVKADSLLETAINYEKTRKEFVLAVSTNLTDISAMADKFESENGIKLSDFGSVARGYAERMEAKYAPYLFMFIQAVQNVKDSVAEVRRWIQEDDSYSTYIQLDIVEKEKERDEVQRTLRDLQVKCSALDHRRKVCKRDISECVSELRRLANKEKSLKSQEECILEELRDIDMDIEVKEIRKEERKKVLQYATKKEREKYDRLISELESLKTKQPGLERKADDIKRKLEFLRFRRELKHKREEQLKEITADFTAADKELRKREKENERLQNAVLKLREIHRYKTSPEVLKKLFYNMPLSHSKNKKGKRKGTLDKLEKACRVVAQSIEKEWVPLYRMLPFHPPRGEENLRVDIDDIITNFMRENQEIQAKQALLRWRRVHTRATLDDLTNTLMYMKRRDIVEKIGEEIAKKKSSQSEKKQSPQRSVRVTKLAVGHPMKLKLAPTAAIH</sequence>
<gene>
    <name evidence="4" type="ORF">MCOR_24961</name>
</gene>
<evidence type="ECO:0000256" key="1">
    <source>
        <dbReference type="SAM" id="Coils"/>
    </source>
</evidence>
<organism evidence="4 5">
    <name type="scientific">Mytilus coruscus</name>
    <name type="common">Sea mussel</name>
    <dbReference type="NCBI Taxonomy" id="42192"/>
    <lineage>
        <taxon>Eukaryota</taxon>
        <taxon>Metazoa</taxon>
        <taxon>Spiralia</taxon>
        <taxon>Lophotrochozoa</taxon>
        <taxon>Mollusca</taxon>
        <taxon>Bivalvia</taxon>
        <taxon>Autobranchia</taxon>
        <taxon>Pteriomorphia</taxon>
        <taxon>Mytilida</taxon>
        <taxon>Mytiloidea</taxon>
        <taxon>Mytilidae</taxon>
        <taxon>Mytilinae</taxon>
        <taxon>Mytilus</taxon>
    </lineage>
</organism>
<feature type="coiled-coil region" evidence="1">
    <location>
        <begin position="404"/>
        <end position="431"/>
    </location>
</feature>
<dbReference type="EMBL" id="CACVKT020004375">
    <property type="protein sequence ID" value="CAC5389825.1"/>
    <property type="molecule type" value="Genomic_DNA"/>
</dbReference>
<keyword evidence="1" id="KW-0175">Coiled coil</keyword>
<evidence type="ECO:0000313" key="4">
    <source>
        <dbReference type="EMBL" id="CAC5389825.1"/>
    </source>
</evidence>
<feature type="domain" description="Death" evidence="3">
    <location>
        <begin position="503"/>
        <end position="559"/>
    </location>
</feature>
<dbReference type="Proteomes" id="UP000507470">
    <property type="component" value="Unassembled WGS sequence"/>
</dbReference>
<protein>
    <recommendedName>
        <fullName evidence="3">Death domain-containing protein</fullName>
    </recommendedName>
</protein>